<dbReference type="InParanoid" id="A7AX73"/>
<evidence type="ECO:0000256" key="3">
    <source>
        <dbReference type="ARBA" id="ARBA00019596"/>
    </source>
</evidence>
<feature type="compositionally biased region" description="Basic residues" evidence="5">
    <location>
        <begin position="27"/>
        <end position="40"/>
    </location>
</feature>
<protein>
    <recommendedName>
        <fullName evidence="3">THO complex subunit 2</fullName>
    </recommendedName>
</protein>
<dbReference type="InterPro" id="IPR032302">
    <property type="entry name" value="THOC2_N"/>
</dbReference>
<accession>A7AX73</accession>
<evidence type="ECO:0000256" key="1">
    <source>
        <dbReference type="ARBA" id="ARBA00004123"/>
    </source>
</evidence>
<feature type="domain" description="THO complex subunit 2 N-terminal" evidence="8">
    <location>
        <begin position="128"/>
        <end position="258"/>
    </location>
</feature>
<keyword evidence="10" id="KW-1185">Reference proteome</keyword>
<evidence type="ECO:0000313" key="10">
    <source>
        <dbReference type="Proteomes" id="UP000002173"/>
    </source>
</evidence>
<sequence>MVASEKSSTAGARENKRPAEEGEVKGRGVRSRNVASKKSKNAASSNKNETSTRSKNAGSKSSSAVSSSSSENGTYHIDPKIDALLPPDLNDRPTTHIYDFIRKVGMGEIAPGIAAAALRHRFSDKEPGSPLSFLLLDCIGYLLDTVTYRENMEAFIACLEQHGLVTSREVVASIDANKLDSCGYSSGLTTVAIRERTRNQFVLKSYGLWRECTVGFDLLQRVLYHHDWDINNSDDISRLQLSVKHIAGDFSLCPTRVLYELIAWCSWFDGDATLILLRQYPNDRVDEIVRLMLSQKRTIKQEYQTVKKQFWRLPSTIGPHFNKLCARLLYEGILVLSTLYGYLEPADSELSYLYNHFAELSKKKPLKTSRTGIPATHLLPLANCSPGDSALRSMITVARKQNLRMCGLLDTTTITNARDMINGRHAKLLEEYRIKNGLNISQEDFGKTKQELTIAGSEDSKQPSSDVPSQDSTTPDDTENRFHNPIDLVKYHLLDSDVFSYVRDHIFALECDKLSLLSHLIELCPDMNSSRWDMCKQLMGHIQWTVKFPIALHGGVCIAVCGLIQRIIAKATVSQDWSVCLDNVESLLRVIGPSVYIDLICLSSVLKMLSHCVNTSCDRVCRIIWMYILPAMALVVESNCQVADRLWKILSQLPASKRYGIYQRYMSNILEGTSQVEDSWVPLVRAAHNAALAKIRSLFKRVTSNMMKSIKTASVRGNVSVISGIAAVDPFAVAHTIITQCEMFENLVAPLSEIGKYFGGLGCDVLFFMLCSNQNQVCFGKSAEVDDLGRSKKLLVNAQLAARFFRRHVDIDICPLLVGALTVFLRSMGIHDLVLVPCGNNEANATTWEKHSINLNCLKDKYSCSYPDELSKGWLALEYTTKLLETAGGIPQLVEAHALTTDQLKAQGGGVLLRSEVMMQDAEDEICGLSSREALGRVLLRPLFCYSLLFLCGKMRQEVLYDSEFRAGISTLCGTVDQLQKSALQLVDFTESLNSILNRGSSDDLPLYIFNLPSFQQLRMFWEDANAIYLCHCNTDVSVIPDDALSHDTFKPEFMKFIWSIHLSDVWVPIEQYEKTLQRLNAWIAESESNHSSSGHRKLKKLRSRHAAIEQEFIKQKEHVEQTKKRFSEVVSSGWLSANVQIGPAINTAFLQHCIVPRVFINEAEASFCSHLVDLMLLNRVECFNFFDFSNCWTKMLMSMVRCCTEREAPLLAIFVNHAFHVIRGWIDDAEGFEAMTRDHPCFCTTFKFVPDKALTHAQLMSGIRKWEGRIMRALSYALVLNITDADSSGEAGAPEVVAPTWIDQKGAIVFLARCHENFPITIAAGKRVLNGLNGVVVNAEQKGWKDVVVAAKTLVKTFEKYDRENRWI</sequence>
<feature type="region of interest" description="Disordered" evidence="5">
    <location>
        <begin position="453"/>
        <end position="481"/>
    </location>
</feature>
<dbReference type="PANTHER" id="PTHR21597">
    <property type="entry name" value="THO2 PROTEIN"/>
    <property type="match status" value="1"/>
</dbReference>
<dbReference type="STRING" id="5865.A7AX73"/>
<dbReference type="GO" id="GO:0000445">
    <property type="term" value="C:THO complex part of transcription export complex"/>
    <property type="evidence" value="ECO:0007669"/>
    <property type="project" value="TreeGrafter"/>
</dbReference>
<feature type="domain" description="THO complex subunit 2 N-terminal" evidence="8">
    <location>
        <begin position="580"/>
        <end position="708"/>
    </location>
</feature>
<dbReference type="eggNOG" id="KOG1874">
    <property type="taxonomic scope" value="Eukaryota"/>
</dbReference>
<dbReference type="GO" id="GO:0006406">
    <property type="term" value="P:mRNA export from nucleus"/>
    <property type="evidence" value="ECO:0007669"/>
    <property type="project" value="InterPro"/>
</dbReference>
<dbReference type="Pfam" id="PF16134">
    <property type="entry name" value="THOC2_N"/>
    <property type="match status" value="2"/>
</dbReference>
<dbReference type="GO" id="GO:0006397">
    <property type="term" value="P:mRNA processing"/>
    <property type="evidence" value="ECO:0007669"/>
    <property type="project" value="InterPro"/>
</dbReference>
<dbReference type="PANTHER" id="PTHR21597:SF0">
    <property type="entry name" value="THO COMPLEX SUBUNIT 2"/>
    <property type="match status" value="1"/>
</dbReference>
<comment type="similarity">
    <text evidence="2">Belongs to the THOC2 family.</text>
</comment>
<dbReference type="OMA" id="IFALECD"/>
<feature type="compositionally biased region" description="Low complexity" evidence="5">
    <location>
        <begin position="41"/>
        <end position="74"/>
    </location>
</feature>
<dbReference type="GO" id="GO:0003729">
    <property type="term" value="F:mRNA binding"/>
    <property type="evidence" value="ECO:0007669"/>
    <property type="project" value="TreeGrafter"/>
</dbReference>
<name>A7AX73_BABBO</name>
<comment type="subcellular location">
    <subcellularLocation>
        <location evidence="1">Nucleus</location>
    </subcellularLocation>
</comment>
<reference evidence="10" key="3">
    <citation type="journal article" date="2021" name="Int. J. Parasitol.">
        <title>Comparative analysis of gene expression between Babesia bovis blood stages and kinetes allowed by improved genome annotation.</title>
        <authorList>
            <person name="Ueti M.W."/>
            <person name="Johnson W.C."/>
            <person name="Kappmeyer L.S."/>
            <person name="Herndon D.R."/>
            <person name="Mousel M.R."/>
            <person name="Reif K.E."/>
            <person name="Taus N.S."/>
            <person name="Ifeonu O.O."/>
            <person name="Silva J.C."/>
            <person name="Suarez C.E."/>
            <person name="Brayton K.A."/>
        </authorList>
    </citation>
    <scope>NUCLEOTIDE SEQUENCE [LARGE SCALE GENOMIC DNA]</scope>
</reference>
<dbReference type="GeneID" id="5476917"/>
<dbReference type="InterPro" id="IPR021726">
    <property type="entry name" value="THO_THOC2_N"/>
</dbReference>
<reference evidence="9 10" key="1">
    <citation type="journal article" date="2007" name="PLoS Pathog.">
        <title>Genome sequence of Babesia bovis and comparative analysis of apicomplexan hemoprotozoa.</title>
        <authorList>
            <person name="Brayton K.A."/>
            <person name="Lau A.O.T."/>
            <person name="Herndon D.R."/>
            <person name="Hannick L."/>
            <person name="Kappmeyer L.S."/>
            <person name="Berens S.J."/>
            <person name="Bidwell S.L."/>
            <person name="Brown W.C."/>
            <person name="Crabtree J."/>
            <person name="Fadrosh D."/>
            <person name="Feldblum T."/>
            <person name="Forberger H.A."/>
            <person name="Haas B.J."/>
            <person name="Howell J.M."/>
            <person name="Khouri H."/>
            <person name="Koo H."/>
            <person name="Mann D.J."/>
            <person name="Norimine J."/>
            <person name="Paulsen I.T."/>
            <person name="Radune D."/>
            <person name="Ren Q."/>
            <person name="Smith R.K. Jr."/>
            <person name="Suarez C.E."/>
            <person name="White O."/>
            <person name="Wortman J.R."/>
            <person name="Knowles D.P. Jr."/>
            <person name="McElwain T.F."/>
            <person name="Nene V.M."/>
        </authorList>
    </citation>
    <scope>NUCLEOTIDE SEQUENCE [LARGE SCALE GENOMIC DNA]</scope>
    <source>
        <strain evidence="9">T2Bo</strain>
    </source>
</reference>
<evidence type="ECO:0000256" key="5">
    <source>
        <dbReference type="SAM" id="MobiDB-lite"/>
    </source>
</evidence>
<evidence type="ECO:0000313" key="9">
    <source>
        <dbReference type="EMBL" id="EDO05146.1"/>
    </source>
</evidence>
<feature type="region of interest" description="Disordered" evidence="5">
    <location>
        <begin position="1"/>
        <end position="88"/>
    </location>
</feature>
<feature type="compositionally biased region" description="Polar residues" evidence="5">
    <location>
        <begin position="1"/>
        <end position="10"/>
    </location>
</feature>
<dbReference type="Proteomes" id="UP000002173">
    <property type="component" value="Unassembled WGS sequence"/>
</dbReference>
<evidence type="ECO:0000256" key="4">
    <source>
        <dbReference type="ARBA" id="ARBA00023242"/>
    </source>
</evidence>
<dbReference type="RefSeq" id="XP_001608714.1">
    <property type="nucleotide sequence ID" value="XM_001608664.1"/>
</dbReference>
<evidence type="ECO:0000256" key="2">
    <source>
        <dbReference type="ARBA" id="ARBA00007857"/>
    </source>
</evidence>
<dbReference type="EMBL" id="AAXT01000006">
    <property type="protein sequence ID" value="EDO05146.1"/>
    <property type="molecule type" value="Genomic_DNA"/>
</dbReference>
<proteinExistence type="inferred from homology"/>
<evidence type="ECO:0000259" key="8">
    <source>
        <dbReference type="Pfam" id="PF16134"/>
    </source>
</evidence>
<feature type="domain" description="THO complex subunitTHOC2 N-terminal" evidence="7">
    <location>
        <begin position="725"/>
        <end position="773"/>
    </location>
</feature>
<dbReference type="InterPro" id="IPR040007">
    <property type="entry name" value="Tho2"/>
</dbReference>
<reference evidence="10" key="2">
    <citation type="journal article" date="2020" name="Data Brief">
        <title>Transcriptome dataset of Babesia bovis life stages within vertebrate and invertebrate hosts.</title>
        <authorList>
            <person name="Ueti M.W."/>
            <person name="Johnson W.C."/>
            <person name="Kappmeyer L.S."/>
            <person name="Herndon D.R."/>
            <person name="Mousel M.R."/>
            <person name="Reif K.E."/>
            <person name="Taus N.S."/>
            <person name="Ifeonu O.O."/>
            <person name="Silva J.C."/>
            <person name="Suarez C.E."/>
            <person name="Brayton K.A."/>
        </authorList>
    </citation>
    <scope>NUCLEOTIDE SEQUENCE [LARGE SCALE GENOMIC DNA]</scope>
</reference>
<keyword evidence="4" id="KW-0539">Nucleus</keyword>
<feature type="compositionally biased region" description="Polar residues" evidence="5">
    <location>
        <begin position="462"/>
        <end position="475"/>
    </location>
</feature>
<dbReference type="Pfam" id="PF11262">
    <property type="entry name" value="Tho2"/>
    <property type="match status" value="1"/>
</dbReference>
<dbReference type="VEuPathDB" id="PiroplasmaDB:BBOV_I000520"/>
<feature type="domain" description="THO complex subunitTHOC2 C-terminal" evidence="6">
    <location>
        <begin position="1049"/>
        <end position="1357"/>
    </location>
</feature>
<gene>
    <name evidence="9" type="ORF">BBOV_I000520</name>
</gene>
<evidence type="ECO:0000259" key="7">
    <source>
        <dbReference type="Pfam" id="PF11732"/>
    </source>
</evidence>
<dbReference type="InterPro" id="IPR021418">
    <property type="entry name" value="THO_THOC2_C"/>
</dbReference>
<organism evidence="9 10">
    <name type="scientific">Babesia bovis</name>
    <dbReference type="NCBI Taxonomy" id="5865"/>
    <lineage>
        <taxon>Eukaryota</taxon>
        <taxon>Sar</taxon>
        <taxon>Alveolata</taxon>
        <taxon>Apicomplexa</taxon>
        <taxon>Aconoidasida</taxon>
        <taxon>Piroplasmida</taxon>
        <taxon>Babesiidae</taxon>
        <taxon>Babesia</taxon>
    </lineage>
</organism>
<dbReference type="KEGG" id="bbo:BBOV_I000520"/>
<feature type="compositionally biased region" description="Basic and acidic residues" evidence="5">
    <location>
        <begin position="13"/>
        <end position="26"/>
    </location>
</feature>
<comment type="caution">
    <text evidence="9">The sequence shown here is derived from an EMBL/GenBank/DDBJ whole genome shotgun (WGS) entry which is preliminary data.</text>
</comment>
<evidence type="ECO:0000259" key="6">
    <source>
        <dbReference type="Pfam" id="PF11262"/>
    </source>
</evidence>
<dbReference type="Pfam" id="PF11732">
    <property type="entry name" value="Thoc2"/>
    <property type="match status" value="1"/>
</dbReference>